<reference evidence="2" key="1">
    <citation type="journal article" date="2020" name="Stud. Mycol.">
        <title>101 Dothideomycetes genomes: a test case for predicting lifestyles and emergence of pathogens.</title>
        <authorList>
            <person name="Haridas S."/>
            <person name="Albert R."/>
            <person name="Binder M."/>
            <person name="Bloem J."/>
            <person name="Labutti K."/>
            <person name="Salamov A."/>
            <person name="Andreopoulos B."/>
            <person name="Baker S."/>
            <person name="Barry K."/>
            <person name="Bills G."/>
            <person name="Bluhm B."/>
            <person name="Cannon C."/>
            <person name="Castanera R."/>
            <person name="Culley D."/>
            <person name="Daum C."/>
            <person name="Ezra D."/>
            <person name="Gonzalez J."/>
            <person name="Henrissat B."/>
            <person name="Kuo A."/>
            <person name="Liang C."/>
            <person name="Lipzen A."/>
            <person name="Lutzoni F."/>
            <person name="Magnuson J."/>
            <person name="Mondo S."/>
            <person name="Nolan M."/>
            <person name="Ohm R."/>
            <person name="Pangilinan J."/>
            <person name="Park H.-J."/>
            <person name="Ramirez L."/>
            <person name="Alfaro M."/>
            <person name="Sun H."/>
            <person name="Tritt A."/>
            <person name="Yoshinaga Y."/>
            <person name="Zwiers L.-H."/>
            <person name="Turgeon B."/>
            <person name="Goodwin S."/>
            <person name="Spatafora J."/>
            <person name="Crous P."/>
            <person name="Grigoriev I."/>
        </authorList>
    </citation>
    <scope>NUCLEOTIDE SEQUENCE</scope>
    <source>
        <strain evidence="2">CBS 110217</strain>
    </source>
</reference>
<proteinExistence type="predicted"/>
<feature type="region of interest" description="Disordered" evidence="1">
    <location>
        <begin position="1"/>
        <end position="23"/>
    </location>
</feature>
<dbReference type="AlphaFoldDB" id="A0A9P4HLM2"/>
<organism evidence="2 3">
    <name type="scientific">Setomelanomma holmii</name>
    <dbReference type="NCBI Taxonomy" id="210430"/>
    <lineage>
        <taxon>Eukaryota</taxon>
        <taxon>Fungi</taxon>
        <taxon>Dikarya</taxon>
        <taxon>Ascomycota</taxon>
        <taxon>Pezizomycotina</taxon>
        <taxon>Dothideomycetes</taxon>
        <taxon>Pleosporomycetidae</taxon>
        <taxon>Pleosporales</taxon>
        <taxon>Pleosporineae</taxon>
        <taxon>Phaeosphaeriaceae</taxon>
        <taxon>Setomelanomma</taxon>
    </lineage>
</organism>
<accession>A0A9P4HLM2</accession>
<protein>
    <submittedName>
        <fullName evidence="2">Uncharacterized protein</fullName>
    </submittedName>
</protein>
<keyword evidence="3" id="KW-1185">Reference proteome</keyword>
<evidence type="ECO:0000256" key="1">
    <source>
        <dbReference type="SAM" id="MobiDB-lite"/>
    </source>
</evidence>
<dbReference type="EMBL" id="ML978158">
    <property type="protein sequence ID" value="KAF2035226.1"/>
    <property type="molecule type" value="Genomic_DNA"/>
</dbReference>
<name>A0A9P4HLM2_9PLEO</name>
<gene>
    <name evidence="2" type="ORF">EK21DRAFT_84848</name>
</gene>
<evidence type="ECO:0000313" key="2">
    <source>
        <dbReference type="EMBL" id="KAF2035226.1"/>
    </source>
</evidence>
<comment type="caution">
    <text evidence="2">The sequence shown here is derived from an EMBL/GenBank/DDBJ whole genome shotgun (WGS) entry which is preliminary data.</text>
</comment>
<evidence type="ECO:0000313" key="3">
    <source>
        <dbReference type="Proteomes" id="UP000799777"/>
    </source>
</evidence>
<feature type="compositionally biased region" description="Polar residues" evidence="1">
    <location>
        <begin position="13"/>
        <end position="23"/>
    </location>
</feature>
<dbReference type="Proteomes" id="UP000799777">
    <property type="component" value="Unassembled WGS sequence"/>
</dbReference>
<sequence>MCNEAAACHGDWTSEQQQPSSKQSITLQDATLTACKADELSSLAGLLSSDMSRAASAPFSILGLASQGGVLCVPPQEIPLEAPIGRRAERRVGTRLWGTISVAKATLSAHIMPPIIPSGAHRDIAACTETKGQASRAWCYRPDLHQSLTARLRCIAQVSGEVGEPTQGQLCREPPQPTIQAEFVLPSAHLPAEHARDLSGSRQAVRDSDWLRTPARRNPLGAVSPVARLGSIWRGTLILGFPHQIVGAQGVLLQSPAALRGPSTPRMTPHASGIVT</sequence>